<reference evidence="2" key="1">
    <citation type="submission" date="2021-05" db="EMBL/GenBank/DDBJ databases">
        <authorList>
            <person name="Alioto T."/>
            <person name="Alioto T."/>
            <person name="Gomez Garrido J."/>
        </authorList>
    </citation>
    <scope>NUCLEOTIDE SEQUENCE</scope>
</reference>
<organism evidence="2">
    <name type="scientific">Culex pipiens</name>
    <name type="common">House mosquito</name>
    <dbReference type="NCBI Taxonomy" id="7175"/>
    <lineage>
        <taxon>Eukaryota</taxon>
        <taxon>Metazoa</taxon>
        <taxon>Ecdysozoa</taxon>
        <taxon>Arthropoda</taxon>
        <taxon>Hexapoda</taxon>
        <taxon>Insecta</taxon>
        <taxon>Pterygota</taxon>
        <taxon>Neoptera</taxon>
        <taxon>Endopterygota</taxon>
        <taxon>Diptera</taxon>
        <taxon>Nematocera</taxon>
        <taxon>Culicoidea</taxon>
        <taxon>Culicidae</taxon>
        <taxon>Culicinae</taxon>
        <taxon>Culicini</taxon>
        <taxon>Culex</taxon>
        <taxon>Culex</taxon>
    </lineage>
</organism>
<feature type="compositionally biased region" description="Polar residues" evidence="1">
    <location>
        <begin position="1"/>
        <end position="19"/>
    </location>
</feature>
<accession>A0A8D8BJE2</accession>
<feature type="region of interest" description="Disordered" evidence="1">
    <location>
        <begin position="1"/>
        <end position="24"/>
    </location>
</feature>
<proteinExistence type="predicted"/>
<dbReference type="AlphaFoldDB" id="A0A8D8BJE2"/>
<evidence type="ECO:0000313" key="2">
    <source>
        <dbReference type="EMBL" id="CAG6475054.1"/>
    </source>
</evidence>
<name>A0A8D8BJE2_CULPI</name>
<dbReference type="EMBL" id="HBUE01076007">
    <property type="protein sequence ID" value="CAG6475054.1"/>
    <property type="molecule type" value="Transcribed_RNA"/>
</dbReference>
<protein>
    <submittedName>
        <fullName evidence="2">(northern house mosquito) hypothetical protein</fullName>
    </submittedName>
</protein>
<evidence type="ECO:0000256" key="1">
    <source>
        <dbReference type="SAM" id="MobiDB-lite"/>
    </source>
</evidence>
<sequence length="166" mass="18961">MRINKTHNFNNNQKTTSRNSRPHQLPFRPVHVLHHGGPLVVVAALCLKPLEDPFNGDVRRAGDSVRVRLQQLRANPLTHAVLIDRRERVAMLLVEKKVRAVVLLGGVLEEVKRHYFAFLLVVDCGASQGEIEELLLEYYQDIRWGFLGWFVRFGSVRVGESVLLYG</sequence>